<dbReference type="SUPFAM" id="SSF53254">
    <property type="entry name" value="Phosphoglycerate mutase-like"/>
    <property type="match status" value="1"/>
</dbReference>
<feature type="active site" description="Tele-phosphohistidine intermediate" evidence="2">
    <location>
        <position position="9"/>
    </location>
</feature>
<evidence type="ECO:0000313" key="5">
    <source>
        <dbReference type="Proteomes" id="UP000480185"/>
    </source>
</evidence>
<proteinExistence type="predicted"/>
<evidence type="ECO:0000313" key="4">
    <source>
        <dbReference type="EMBL" id="MRG85693.1"/>
    </source>
</evidence>
<organism evidence="4 5">
    <name type="scientific">Salinibacillus xinjiangensis</name>
    <dbReference type="NCBI Taxonomy" id="1229268"/>
    <lineage>
        <taxon>Bacteria</taxon>
        <taxon>Bacillati</taxon>
        <taxon>Bacillota</taxon>
        <taxon>Bacilli</taxon>
        <taxon>Bacillales</taxon>
        <taxon>Bacillaceae</taxon>
        <taxon>Salinibacillus</taxon>
    </lineage>
</organism>
<dbReference type="GO" id="GO:0043456">
    <property type="term" value="P:regulation of pentose-phosphate shunt"/>
    <property type="evidence" value="ECO:0007669"/>
    <property type="project" value="TreeGrafter"/>
</dbReference>
<keyword evidence="5" id="KW-1185">Reference proteome</keyword>
<protein>
    <submittedName>
        <fullName evidence="4">Histidine phosphatase family protein</fullName>
    </submittedName>
</protein>
<dbReference type="CDD" id="cd07067">
    <property type="entry name" value="HP_PGM_like"/>
    <property type="match status" value="1"/>
</dbReference>
<dbReference type="Proteomes" id="UP000480185">
    <property type="component" value="Unassembled WGS sequence"/>
</dbReference>
<dbReference type="Pfam" id="PF00300">
    <property type="entry name" value="His_Phos_1"/>
    <property type="match status" value="1"/>
</dbReference>
<feature type="binding site" evidence="3">
    <location>
        <begin position="8"/>
        <end position="15"/>
    </location>
    <ligand>
        <name>substrate</name>
    </ligand>
</feature>
<dbReference type="SMART" id="SM00855">
    <property type="entry name" value="PGAM"/>
    <property type="match status" value="1"/>
</dbReference>
<evidence type="ECO:0000256" key="3">
    <source>
        <dbReference type="PIRSR" id="PIRSR613078-2"/>
    </source>
</evidence>
<dbReference type="PANTHER" id="PTHR46517">
    <property type="entry name" value="FRUCTOSE-2,6-BISPHOSPHATASE TIGAR"/>
    <property type="match status" value="1"/>
</dbReference>
<keyword evidence="1" id="KW-0378">Hydrolase</keyword>
<gene>
    <name evidence="4" type="ORF">GH754_05010</name>
</gene>
<feature type="binding site" evidence="3">
    <location>
        <position position="58"/>
    </location>
    <ligand>
        <name>substrate</name>
    </ligand>
</feature>
<dbReference type="GO" id="GO:0045820">
    <property type="term" value="P:negative regulation of glycolytic process"/>
    <property type="evidence" value="ECO:0007669"/>
    <property type="project" value="TreeGrafter"/>
</dbReference>
<dbReference type="InterPro" id="IPR029033">
    <property type="entry name" value="His_PPase_superfam"/>
</dbReference>
<evidence type="ECO:0000256" key="1">
    <source>
        <dbReference type="ARBA" id="ARBA00022801"/>
    </source>
</evidence>
<dbReference type="PANTHER" id="PTHR46517:SF1">
    <property type="entry name" value="FRUCTOSE-2,6-BISPHOSPHATASE TIGAR"/>
    <property type="match status" value="1"/>
</dbReference>
<dbReference type="InterPro" id="IPR051695">
    <property type="entry name" value="Phosphoglycerate_Mutase"/>
</dbReference>
<accession>A0A6G1X3X6</accession>
<dbReference type="AlphaFoldDB" id="A0A6G1X3X6"/>
<dbReference type="EMBL" id="WJNH01000002">
    <property type="protein sequence ID" value="MRG85693.1"/>
    <property type="molecule type" value="Genomic_DNA"/>
</dbReference>
<comment type="caution">
    <text evidence="4">The sequence shown here is derived from an EMBL/GenBank/DDBJ whole genome shotgun (WGS) entry which is preliminary data.</text>
</comment>
<dbReference type="OrthoDB" id="9782128at2"/>
<dbReference type="InterPro" id="IPR013078">
    <property type="entry name" value="His_Pase_superF_clade-1"/>
</dbReference>
<dbReference type="RefSeq" id="WP_153727609.1">
    <property type="nucleotide sequence ID" value="NZ_WJNH01000002.1"/>
</dbReference>
<sequence length="196" mass="22498">MTRIGLIRHGLTDWNKERKAQGQTDIPLNETGKEQAQLLAKRFVEGEWDLVVSSHLTRAYDTADAVAKKLNLPIITDERLQERSFGKMEGTTEAERIRLWGESWRDLDLGVETDEVVQQRSIECVEEFCNLHHVERILFVSHGATLNQLIKGLLRDPSFDQGFGNTAVSLFDKNEDYWNCTVLNCTKHLEDQIQTN</sequence>
<dbReference type="GO" id="GO:0005829">
    <property type="term" value="C:cytosol"/>
    <property type="evidence" value="ECO:0007669"/>
    <property type="project" value="TreeGrafter"/>
</dbReference>
<name>A0A6G1X3X6_9BACI</name>
<evidence type="ECO:0000256" key="2">
    <source>
        <dbReference type="PIRSR" id="PIRSR613078-1"/>
    </source>
</evidence>
<dbReference type="GO" id="GO:0004331">
    <property type="term" value="F:fructose-2,6-bisphosphate 2-phosphatase activity"/>
    <property type="evidence" value="ECO:0007669"/>
    <property type="project" value="TreeGrafter"/>
</dbReference>
<feature type="active site" description="Proton donor/acceptor" evidence="2">
    <location>
        <position position="82"/>
    </location>
</feature>
<reference evidence="4 5" key="1">
    <citation type="submission" date="2019-11" db="EMBL/GenBank/DDBJ databases">
        <authorList>
            <person name="Li J."/>
        </authorList>
    </citation>
    <scope>NUCLEOTIDE SEQUENCE [LARGE SCALE GENOMIC DNA]</scope>
    <source>
        <strain evidence="4 5">J4</strain>
    </source>
</reference>
<dbReference type="Gene3D" id="3.40.50.1240">
    <property type="entry name" value="Phosphoglycerate mutase-like"/>
    <property type="match status" value="1"/>
</dbReference>